<sequence length="169" mass="18420">MEEPSTEDSFMSDNISDDIPMSVHSTPKSTATSSPALTIASPTGSESSVREVNSWHYSFDIPWSKMPSSTRKLFDTDDEDHGVWPICGKSLQMVAKHIVQNKMERAMSRLPQTMWRKSSLCSPPPPLSSSSPHSSSPSHLPLLEEGCLSPPPAAATAVFLLLIIIRGGR</sequence>
<feature type="compositionally biased region" description="Low complexity" evidence="1">
    <location>
        <begin position="128"/>
        <end position="140"/>
    </location>
</feature>
<evidence type="ECO:0000313" key="3">
    <source>
        <dbReference type="Proteomes" id="UP000424527"/>
    </source>
</evidence>
<evidence type="ECO:0000313" key="2">
    <source>
        <dbReference type="EMBL" id="KAE8278721.1"/>
    </source>
</evidence>
<reference evidence="2 3" key="1">
    <citation type="submission" date="2019-07" db="EMBL/GenBank/DDBJ databases">
        <title>Chromosome genome assembly for large yellow croaker.</title>
        <authorList>
            <person name="Xiao S."/>
        </authorList>
    </citation>
    <scope>NUCLEOTIDE SEQUENCE [LARGE SCALE GENOMIC DNA]</scope>
    <source>
        <strain evidence="2">JMULYC20181020</strain>
        <tissue evidence="2">Muscle</tissue>
    </source>
</reference>
<feature type="region of interest" description="Disordered" evidence="1">
    <location>
        <begin position="114"/>
        <end position="140"/>
    </location>
</feature>
<protein>
    <submittedName>
        <fullName evidence="2">Uncharacterized protein</fullName>
    </submittedName>
</protein>
<dbReference type="EMBL" id="REGW02000024">
    <property type="protein sequence ID" value="KAE8278721.1"/>
    <property type="molecule type" value="Genomic_DNA"/>
</dbReference>
<proteinExistence type="predicted"/>
<organism evidence="2 3">
    <name type="scientific">Larimichthys crocea</name>
    <name type="common">Large yellow croaker</name>
    <name type="synonym">Pseudosciaena crocea</name>
    <dbReference type="NCBI Taxonomy" id="215358"/>
    <lineage>
        <taxon>Eukaryota</taxon>
        <taxon>Metazoa</taxon>
        <taxon>Chordata</taxon>
        <taxon>Craniata</taxon>
        <taxon>Vertebrata</taxon>
        <taxon>Euteleostomi</taxon>
        <taxon>Actinopterygii</taxon>
        <taxon>Neopterygii</taxon>
        <taxon>Teleostei</taxon>
        <taxon>Neoteleostei</taxon>
        <taxon>Acanthomorphata</taxon>
        <taxon>Eupercaria</taxon>
        <taxon>Sciaenidae</taxon>
        <taxon>Larimichthys</taxon>
    </lineage>
</organism>
<dbReference type="AlphaFoldDB" id="A0A6G0HI69"/>
<feature type="region of interest" description="Disordered" evidence="1">
    <location>
        <begin position="1"/>
        <end position="45"/>
    </location>
</feature>
<evidence type="ECO:0000256" key="1">
    <source>
        <dbReference type="SAM" id="MobiDB-lite"/>
    </source>
</evidence>
<accession>A0A6G0HI69</accession>
<name>A0A6G0HI69_LARCR</name>
<keyword evidence="3" id="KW-1185">Reference proteome</keyword>
<feature type="compositionally biased region" description="Low complexity" evidence="1">
    <location>
        <begin position="25"/>
        <end position="38"/>
    </location>
</feature>
<comment type="caution">
    <text evidence="2">The sequence shown here is derived from an EMBL/GenBank/DDBJ whole genome shotgun (WGS) entry which is preliminary data.</text>
</comment>
<dbReference type="Proteomes" id="UP000424527">
    <property type="component" value="Unassembled WGS sequence"/>
</dbReference>
<gene>
    <name evidence="2" type="ORF">D5F01_LYC23640</name>
</gene>